<dbReference type="Proteomes" id="UP000013827">
    <property type="component" value="Unassembled WGS sequence"/>
</dbReference>
<reference evidence="13" key="2">
    <citation type="submission" date="2024-10" db="UniProtKB">
        <authorList>
            <consortium name="EnsemblProtists"/>
        </authorList>
    </citation>
    <scope>IDENTIFICATION</scope>
</reference>
<keyword evidence="6 10" id="KW-0269">Exonuclease</keyword>
<dbReference type="FunFam" id="3.40.50.1010:FF:000111">
    <property type="entry name" value="Exonuclease 1"/>
    <property type="match status" value="1"/>
</dbReference>
<comment type="subcellular location">
    <subcellularLocation>
        <location evidence="1 10">Nucleus</location>
    </subcellularLocation>
</comment>
<evidence type="ECO:0000313" key="14">
    <source>
        <dbReference type="Proteomes" id="UP000013827"/>
    </source>
</evidence>
<dbReference type="PROSITE" id="PS00842">
    <property type="entry name" value="XPG_2"/>
    <property type="match status" value="1"/>
</dbReference>
<dbReference type="InterPro" id="IPR044752">
    <property type="entry name" value="PIN-like_EXO1"/>
</dbReference>
<dbReference type="PaxDb" id="2903-EOD18143"/>
<dbReference type="AlphaFoldDB" id="A0A0D3J3Q8"/>
<feature type="domain" description="XPG N-terminal" evidence="12">
    <location>
        <begin position="1"/>
        <end position="99"/>
    </location>
</feature>
<keyword evidence="10" id="KW-0267">Excision nuclease</keyword>
<evidence type="ECO:0000256" key="5">
    <source>
        <dbReference type="ARBA" id="ARBA00022801"/>
    </source>
</evidence>
<keyword evidence="8 10" id="KW-0234">DNA repair</keyword>
<evidence type="ECO:0000256" key="8">
    <source>
        <dbReference type="ARBA" id="ARBA00023204"/>
    </source>
</evidence>
<dbReference type="GO" id="GO:0046872">
    <property type="term" value="F:metal ion binding"/>
    <property type="evidence" value="ECO:0007669"/>
    <property type="project" value="UniProtKB-UniRule"/>
</dbReference>
<keyword evidence="3" id="KW-0255">Endonuclease</keyword>
<accession>A0A0D3J3Q8</accession>
<sequence length="277" mass="29735">MGVQGLLPFVSSASTEVSLEDYRGQTLACDASVWLHRGAISCARELAEGEPAVGFLRFPLRMIALLKRHGVRPLIVFDGGAMPMKARVDAARAADRESAKARGEFNKTVKITAAMTQQLIERLRQDGVEFVVAPFEADSQLAFLVQHGHAAAALTEDSDLLAYRCPSVLFKLSESGHARRITFAGLQHAQDSKGQLLFDGAWEGEWAAWEGGLFVAMCIMAGCDYLPSVPGVGVATAHKALRAGRTVERALAKLHSKRSGPPAPVAAEAYLLRALGL</sequence>
<keyword evidence="9 10" id="KW-0539">Nucleus</keyword>
<dbReference type="InterPro" id="IPR036279">
    <property type="entry name" value="5-3_exonuclease_C_sf"/>
</dbReference>
<dbReference type="HOGENOM" id="CLU_008978_3_1_1"/>
<comment type="similarity">
    <text evidence="10">Belongs to the XPG/RAD2 endonuclease family. EXO1 subfamily.</text>
</comment>
<name>A0A0D3J3Q8_EMIH1</name>
<dbReference type="Pfam" id="PF00867">
    <property type="entry name" value="XPG_I"/>
    <property type="match status" value="1"/>
</dbReference>
<organism evidence="13 14">
    <name type="scientific">Emiliania huxleyi (strain CCMP1516)</name>
    <dbReference type="NCBI Taxonomy" id="280463"/>
    <lineage>
        <taxon>Eukaryota</taxon>
        <taxon>Haptista</taxon>
        <taxon>Haptophyta</taxon>
        <taxon>Prymnesiophyceae</taxon>
        <taxon>Isochrysidales</taxon>
        <taxon>Noelaerhabdaceae</taxon>
        <taxon>Emiliania</taxon>
    </lineage>
</organism>
<keyword evidence="10" id="KW-0460">Magnesium</keyword>
<dbReference type="Pfam" id="PF00752">
    <property type="entry name" value="XPG_N"/>
    <property type="match status" value="1"/>
</dbReference>
<dbReference type="EC" id="3.1.-.-" evidence="10"/>
<evidence type="ECO:0000256" key="6">
    <source>
        <dbReference type="ARBA" id="ARBA00022839"/>
    </source>
</evidence>
<dbReference type="GO" id="GO:0003677">
    <property type="term" value="F:DNA binding"/>
    <property type="evidence" value="ECO:0007669"/>
    <property type="project" value="UniProtKB-UniRule"/>
</dbReference>
<keyword evidence="14" id="KW-1185">Reference proteome</keyword>
<dbReference type="PANTHER" id="PTHR11081">
    <property type="entry name" value="FLAP ENDONUCLEASE FAMILY MEMBER"/>
    <property type="match status" value="1"/>
</dbReference>
<dbReference type="PANTHER" id="PTHR11081:SF8">
    <property type="entry name" value="EXONUCLEASE 1"/>
    <property type="match status" value="1"/>
</dbReference>
<evidence type="ECO:0000256" key="7">
    <source>
        <dbReference type="ARBA" id="ARBA00023125"/>
    </source>
</evidence>
<keyword evidence="10" id="KW-0479">Metal-binding</keyword>
<dbReference type="SMART" id="SM00485">
    <property type="entry name" value="XPGN"/>
    <property type="match status" value="1"/>
</dbReference>
<evidence type="ECO:0000256" key="3">
    <source>
        <dbReference type="ARBA" id="ARBA00022759"/>
    </source>
</evidence>
<dbReference type="GO" id="GO:0006281">
    <property type="term" value="P:DNA repair"/>
    <property type="evidence" value="ECO:0007669"/>
    <property type="project" value="UniProtKB-UniRule"/>
</dbReference>
<dbReference type="InterPro" id="IPR006085">
    <property type="entry name" value="XPG_DNA_repair_N"/>
</dbReference>
<dbReference type="GO" id="GO:0017108">
    <property type="term" value="F:5'-flap endonuclease activity"/>
    <property type="evidence" value="ECO:0007669"/>
    <property type="project" value="TreeGrafter"/>
</dbReference>
<dbReference type="OMA" id="DVQFRAM"/>
<dbReference type="InterPro" id="IPR006086">
    <property type="entry name" value="XPG-I_dom"/>
</dbReference>
<keyword evidence="7 10" id="KW-0238">DNA-binding</keyword>
<dbReference type="RefSeq" id="XP_005770572.1">
    <property type="nucleotide sequence ID" value="XM_005770515.1"/>
</dbReference>
<dbReference type="GO" id="GO:0005634">
    <property type="term" value="C:nucleus"/>
    <property type="evidence" value="ECO:0007669"/>
    <property type="project" value="UniProtKB-SubCell"/>
</dbReference>
<keyword evidence="2 10" id="KW-0540">Nuclease</keyword>
<keyword evidence="5 10" id="KW-0378">Hydrolase</keyword>
<evidence type="ECO:0000256" key="1">
    <source>
        <dbReference type="ARBA" id="ARBA00004123"/>
    </source>
</evidence>
<dbReference type="PRINTS" id="PR00853">
    <property type="entry name" value="XPGRADSUPER"/>
</dbReference>
<keyword evidence="4 10" id="KW-0227">DNA damage</keyword>
<dbReference type="SUPFAM" id="SSF88723">
    <property type="entry name" value="PIN domain-like"/>
    <property type="match status" value="1"/>
</dbReference>
<dbReference type="GeneID" id="19046144"/>
<dbReference type="InterPro" id="IPR006084">
    <property type="entry name" value="XPG/Rad2"/>
</dbReference>
<comment type="cofactor">
    <cofactor evidence="10">
        <name>Mg(2+)</name>
        <dbReference type="ChEBI" id="CHEBI:18420"/>
    </cofactor>
    <text evidence="10">Binds 2 magnesium ions per subunit. They probably participate in the reaction catalyzed by the enzyme. May bind an additional third magnesium ion after substrate binding.</text>
</comment>
<evidence type="ECO:0000256" key="10">
    <source>
        <dbReference type="RuleBase" id="RU910737"/>
    </source>
</evidence>
<evidence type="ECO:0000256" key="4">
    <source>
        <dbReference type="ARBA" id="ARBA00022763"/>
    </source>
</evidence>
<evidence type="ECO:0000256" key="9">
    <source>
        <dbReference type="ARBA" id="ARBA00023242"/>
    </source>
</evidence>
<feature type="domain" description="XPG-I" evidence="11">
    <location>
        <begin position="124"/>
        <end position="194"/>
    </location>
</feature>
<protein>
    <recommendedName>
        <fullName evidence="10">Exonuclease 1</fullName>
        <ecNumber evidence="10">3.1.-.-</ecNumber>
    </recommendedName>
</protein>
<dbReference type="GO" id="GO:0035312">
    <property type="term" value="F:5'-3' DNA exonuclease activity"/>
    <property type="evidence" value="ECO:0007669"/>
    <property type="project" value="UniProtKB-UniRule"/>
</dbReference>
<dbReference type="STRING" id="2903.R1C6C3"/>
<dbReference type="SUPFAM" id="SSF47807">
    <property type="entry name" value="5' to 3' exonuclease, C-terminal subdomain"/>
    <property type="match status" value="1"/>
</dbReference>
<dbReference type="InterPro" id="IPR019974">
    <property type="entry name" value="XPG_CS"/>
</dbReference>
<evidence type="ECO:0000259" key="11">
    <source>
        <dbReference type="SMART" id="SM00484"/>
    </source>
</evidence>
<proteinExistence type="inferred from homology"/>
<dbReference type="Gene3D" id="1.10.150.20">
    <property type="entry name" value="5' to 3' exonuclease, C-terminal subdomain"/>
    <property type="match status" value="1"/>
</dbReference>
<dbReference type="CDD" id="cd09857">
    <property type="entry name" value="PIN_EXO1"/>
    <property type="match status" value="1"/>
</dbReference>
<reference evidence="14" key="1">
    <citation type="journal article" date="2013" name="Nature">
        <title>Pan genome of the phytoplankton Emiliania underpins its global distribution.</title>
        <authorList>
            <person name="Read B.A."/>
            <person name="Kegel J."/>
            <person name="Klute M.J."/>
            <person name="Kuo A."/>
            <person name="Lefebvre S.C."/>
            <person name="Maumus F."/>
            <person name="Mayer C."/>
            <person name="Miller J."/>
            <person name="Monier A."/>
            <person name="Salamov A."/>
            <person name="Young J."/>
            <person name="Aguilar M."/>
            <person name="Claverie J.M."/>
            <person name="Frickenhaus S."/>
            <person name="Gonzalez K."/>
            <person name="Herman E.K."/>
            <person name="Lin Y.C."/>
            <person name="Napier J."/>
            <person name="Ogata H."/>
            <person name="Sarno A.F."/>
            <person name="Shmutz J."/>
            <person name="Schroeder D."/>
            <person name="de Vargas C."/>
            <person name="Verret F."/>
            <person name="von Dassow P."/>
            <person name="Valentin K."/>
            <person name="Van de Peer Y."/>
            <person name="Wheeler G."/>
            <person name="Dacks J.B."/>
            <person name="Delwiche C.F."/>
            <person name="Dyhrman S.T."/>
            <person name="Glockner G."/>
            <person name="John U."/>
            <person name="Richards T."/>
            <person name="Worden A.Z."/>
            <person name="Zhang X."/>
            <person name="Grigoriev I.V."/>
            <person name="Allen A.E."/>
            <person name="Bidle K."/>
            <person name="Borodovsky M."/>
            <person name="Bowler C."/>
            <person name="Brownlee C."/>
            <person name="Cock J.M."/>
            <person name="Elias M."/>
            <person name="Gladyshev V.N."/>
            <person name="Groth M."/>
            <person name="Guda C."/>
            <person name="Hadaegh A."/>
            <person name="Iglesias-Rodriguez M.D."/>
            <person name="Jenkins J."/>
            <person name="Jones B.M."/>
            <person name="Lawson T."/>
            <person name="Leese F."/>
            <person name="Lindquist E."/>
            <person name="Lobanov A."/>
            <person name="Lomsadze A."/>
            <person name="Malik S.B."/>
            <person name="Marsh M.E."/>
            <person name="Mackinder L."/>
            <person name="Mock T."/>
            <person name="Mueller-Roeber B."/>
            <person name="Pagarete A."/>
            <person name="Parker M."/>
            <person name="Probert I."/>
            <person name="Quesneville H."/>
            <person name="Raines C."/>
            <person name="Rensing S.A."/>
            <person name="Riano-Pachon D.M."/>
            <person name="Richier S."/>
            <person name="Rokitta S."/>
            <person name="Shiraiwa Y."/>
            <person name="Soanes D.M."/>
            <person name="van der Giezen M."/>
            <person name="Wahlund T.M."/>
            <person name="Williams B."/>
            <person name="Wilson W."/>
            <person name="Wolfe G."/>
            <person name="Wurch L.L."/>
        </authorList>
    </citation>
    <scope>NUCLEOTIDE SEQUENCE</scope>
</reference>
<dbReference type="EnsemblProtists" id="EOD18143">
    <property type="protein sequence ID" value="EOD18143"/>
    <property type="gene ID" value="EMIHUDRAFT_61649"/>
</dbReference>
<evidence type="ECO:0000259" key="12">
    <source>
        <dbReference type="SMART" id="SM00485"/>
    </source>
</evidence>
<dbReference type="KEGG" id="ehx:EMIHUDRAFT_61649"/>
<evidence type="ECO:0000256" key="2">
    <source>
        <dbReference type="ARBA" id="ARBA00022722"/>
    </source>
</evidence>
<comment type="function">
    <text evidence="10">5'-&gt;3' double-stranded DNA exonuclease which may also possess a cryptic 3'-&gt;5' double-stranded DNA exonuclease activity. Functions in DNA mismatch repair.</text>
</comment>
<dbReference type="InterPro" id="IPR029060">
    <property type="entry name" value="PIN-like_dom_sf"/>
</dbReference>
<dbReference type="Gene3D" id="3.40.50.1010">
    <property type="entry name" value="5'-nuclease"/>
    <property type="match status" value="1"/>
</dbReference>
<keyword evidence="10" id="KW-0228">DNA excision</keyword>
<evidence type="ECO:0000313" key="13">
    <source>
        <dbReference type="EnsemblProtists" id="EOD18143"/>
    </source>
</evidence>
<dbReference type="SMART" id="SM00484">
    <property type="entry name" value="XPGI"/>
    <property type="match status" value="1"/>
</dbReference>
<dbReference type="eggNOG" id="KOG2518">
    <property type="taxonomic scope" value="Eukaryota"/>
</dbReference>